<keyword evidence="2" id="KW-1185">Reference proteome</keyword>
<sequence>IAIIDDALESPERGIVGAQAQMVVGYQRVDEPRSGGEIWIFPLQLLRQKFVISLDMLIAQPFRGA</sequence>
<evidence type="ECO:0000313" key="1">
    <source>
        <dbReference type="EMBL" id="MDX8496776.1"/>
    </source>
</evidence>
<dbReference type="Proteomes" id="UP001271249">
    <property type="component" value="Unassembled WGS sequence"/>
</dbReference>
<organism evidence="1 2">
    <name type="scientific">Mesorhizobium captivum</name>
    <dbReference type="NCBI Taxonomy" id="3072319"/>
    <lineage>
        <taxon>Bacteria</taxon>
        <taxon>Pseudomonadati</taxon>
        <taxon>Pseudomonadota</taxon>
        <taxon>Alphaproteobacteria</taxon>
        <taxon>Hyphomicrobiales</taxon>
        <taxon>Phyllobacteriaceae</taxon>
        <taxon>Mesorhizobium</taxon>
    </lineage>
</organism>
<name>A0ABU4ZCZ0_9HYPH</name>
<dbReference type="RefSeq" id="WP_320230420.1">
    <property type="nucleotide sequence ID" value="NZ_JAVIJC010000139.1"/>
</dbReference>
<accession>A0ABU4ZCZ0</accession>
<reference evidence="1 2" key="1">
    <citation type="submission" date="2023-08" db="EMBL/GenBank/DDBJ databases">
        <title>Implementing the SeqCode for naming new Mesorhizobium species isolated from Vachellia karroo root nodules.</title>
        <authorList>
            <person name="Van Lill M."/>
        </authorList>
    </citation>
    <scope>NUCLEOTIDE SEQUENCE [LARGE SCALE GENOMIC DNA]</scope>
    <source>
        <strain evidence="1 2">VK22B</strain>
    </source>
</reference>
<evidence type="ECO:0000313" key="2">
    <source>
        <dbReference type="Proteomes" id="UP001271249"/>
    </source>
</evidence>
<feature type="non-terminal residue" evidence="1">
    <location>
        <position position="1"/>
    </location>
</feature>
<dbReference type="EMBL" id="JAVIJC010000139">
    <property type="protein sequence ID" value="MDX8496776.1"/>
    <property type="molecule type" value="Genomic_DNA"/>
</dbReference>
<protein>
    <submittedName>
        <fullName evidence="1">Uncharacterized protein</fullName>
    </submittedName>
</protein>
<gene>
    <name evidence="1" type="ORF">RFN29_35415</name>
</gene>
<comment type="caution">
    <text evidence="1">The sequence shown here is derived from an EMBL/GenBank/DDBJ whole genome shotgun (WGS) entry which is preliminary data.</text>
</comment>
<proteinExistence type="predicted"/>